<dbReference type="PANTHER" id="PTHR11709">
    <property type="entry name" value="MULTI-COPPER OXIDASE"/>
    <property type="match status" value="1"/>
</dbReference>
<evidence type="ECO:0000256" key="8">
    <source>
        <dbReference type="ARBA" id="ARBA00022737"/>
    </source>
</evidence>
<dbReference type="InterPro" id="IPR011706">
    <property type="entry name" value="Cu-oxidase_C"/>
</dbReference>
<dbReference type="InterPro" id="IPR008972">
    <property type="entry name" value="Cupredoxin"/>
</dbReference>
<feature type="signal peptide" evidence="13">
    <location>
        <begin position="1"/>
        <end position="25"/>
    </location>
</feature>
<evidence type="ECO:0000256" key="6">
    <source>
        <dbReference type="ARBA" id="ARBA00022525"/>
    </source>
</evidence>
<evidence type="ECO:0000256" key="14">
    <source>
        <dbReference type="SAM" id="Phobius"/>
    </source>
</evidence>
<dbReference type="CDD" id="cd13849">
    <property type="entry name" value="CuRO_1_LCC_plant"/>
    <property type="match status" value="1"/>
</dbReference>
<dbReference type="Proteomes" id="UP001634007">
    <property type="component" value="Unassembled WGS sequence"/>
</dbReference>
<evidence type="ECO:0000256" key="10">
    <source>
        <dbReference type="ARBA" id="ARBA00023008"/>
    </source>
</evidence>
<sequence>MDAFQTQVLLRLLALNAVLLPLAHGSIHFYDFVVSILQTICMQSFLFFPFFFSFFLGRRGADDCALMARGRSTHLASYGCELKEQNFTKLCVTKSVLTVNGSFPGPEIRVRKGDTVFVNVHNRGYYGVTLHWHGIKQPRNPWSDGPEYITQCPIAPGTNFTYEVQFTNEEGTLWWHAHSDWTRATVHGAIVILPSEGTTYPYPKPDDEEVLVFACWYKESMRELLELAIETGSDTPRSDAYTINGEPGDMCPCSIETTHRMLVDYGKTYLLRMVNAVLNADLFVSIAGHNLTVVGMDGAYLKPIDTAYVMITPGQTMDVLITANQSLSYYYMAAQQYSSDGLDVTNYDHSNATAILQYRGNYSAPERIPFPSTLPSYKDNVAAVAFTDRLRSLATEEHPVNVPQNVTTRMFVLTSMGVLICPNSSCGGIYGDRLASSLNNFSWAHPSIDILQAYYRNISDIYSTNFPDFPGILYNFTGDDLPLNISVPTKGTVVKVFDFNETIEIVFQGTNIIDAAEAHPMHLHGYAFYVVGTGIGDFDVDTDPQGYNLVDPPYVNTVAVPKSGWAAIRFVADNPGVWYMHCHLDRHMTWGMDTVFIVKDGGTTATSLRPPPAYMPPCENSTSSSQLFNILDKEARLVMMR</sequence>
<dbReference type="InterPro" id="IPR002355">
    <property type="entry name" value="Cu_oxidase_Cu_BS"/>
</dbReference>
<keyword evidence="19" id="KW-1185">Reference proteome</keyword>
<dbReference type="PROSITE" id="PS00080">
    <property type="entry name" value="MULTICOPPER_OXIDASE2"/>
    <property type="match status" value="1"/>
</dbReference>
<dbReference type="AlphaFoldDB" id="A0ABD3KBV1"/>
<dbReference type="InterPro" id="IPR033138">
    <property type="entry name" value="Cu_oxidase_CS"/>
</dbReference>
<dbReference type="GO" id="GO:0052716">
    <property type="term" value="F:hydroquinone:oxygen oxidoreductase activity"/>
    <property type="evidence" value="ECO:0007669"/>
    <property type="project" value="UniProtKB-EC"/>
</dbReference>
<feature type="transmembrane region" description="Helical" evidence="14">
    <location>
        <begin position="35"/>
        <end position="57"/>
    </location>
</feature>
<feature type="domain" description="Plastocyanin-like" evidence="15">
    <location>
        <begin position="210"/>
        <end position="361"/>
    </location>
</feature>
<accession>A0ABD3KBV1</accession>
<evidence type="ECO:0000256" key="9">
    <source>
        <dbReference type="ARBA" id="ARBA00023002"/>
    </source>
</evidence>
<keyword evidence="6 13" id="KW-0964">Secreted</keyword>
<dbReference type="Pfam" id="PF00394">
    <property type="entry name" value="Cu-oxidase"/>
    <property type="match status" value="1"/>
</dbReference>
<dbReference type="Pfam" id="PF07732">
    <property type="entry name" value="Cu-oxidase_3"/>
    <property type="match status" value="1"/>
</dbReference>
<dbReference type="EMBL" id="JBJKBG010000006">
    <property type="protein sequence ID" value="KAL3735441.1"/>
    <property type="molecule type" value="Genomic_DNA"/>
</dbReference>
<dbReference type="CDD" id="cd13875">
    <property type="entry name" value="CuRO_2_LCC_plant"/>
    <property type="match status" value="1"/>
</dbReference>
<dbReference type="InterPro" id="IPR034285">
    <property type="entry name" value="CuRO_2_LCC"/>
</dbReference>
<feature type="chain" id="PRO_5044525994" description="Laccase" evidence="13">
    <location>
        <begin position="26"/>
        <end position="641"/>
    </location>
</feature>
<protein>
    <recommendedName>
        <fullName evidence="4 13">Laccase</fullName>
        <ecNumber evidence="4 13">1.10.3.2</ecNumber>
    </recommendedName>
    <alternativeName>
        <fullName evidence="13">Benzenediol:oxygen oxidoreductase</fullName>
    </alternativeName>
    <alternativeName>
        <fullName evidence="13">Diphenol oxidase</fullName>
    </alternativeName>
    <alternativeName>
        <fullName evidence="13">Urishiol oxidase</fullName>
    </alternativeName>
</protein>
<comment type="cofactor">
    <cofactor evidence="13">
        <name>Cu cation</name>
        <dbReference type="ChEBI" id="CHEBI:23378"/>
    </cofactor>
    <text evidence="13">Binds 4 Cu cations per monomer.</text>
</comment>
<proteinExistence type="inferred from homology"/>
<dbReference type="GO" id="GO:0046872">
    <property type="term" value="F:metal ion binding"/>
    <property type="evidence" value="ECO:0007669"/>
    <property type="project" value="UniProtKB-KW"/>
</dbReference>
<evidence type="ECO:0000259" key="17">
    <source>
        <dbReference type="Pfam" id="PF07732"/>
    </source>
</evidence>
<evidence type="ECO:0000256" key="7">
    <source>
        <dbReference type="ARBA" id="ARBA00022723"/>
    </source>
</evidence>
<comment type="similarity">
    <text evidence="3 13">Belongs to the multicopper oxidase family.</text>
</comment>
<evidence type="ECO:0000313" key="18">
    <source>
        <dbReference type="EMBL" id="KAL3735441.1"/>
    </source>
</evidence>
<dbReference type="InterPro" id="IPR011707">
    <property type="entry name" value="Cu-oxidase-like_N"/>
</dbReference>
<evidence type="ECO:0000256" key="4">
    <source>
        <dbReference type="ARBA" id="ARBA00012297"/>
    </source>
</evidence>
<evidence type="ECO:0000259" key="15">
    <source>
        <dbReference type="Pfam" id="PF00394"/>
    </source>
</evidence>
<reference evidence="18 19" key="1">
    <citation type="submission" date="2024-11" db="EMBL/GenBank/DDBJ databases">
        <title>Chromosome-level genome assembly of Eucalyptus globulus Labill. provides insights into its genome evolution.</title>
        <authorList>
            <person name="Li X."/>
        </authorList>
    </citation>
    <scope>NUCLEOTIDE SEQUENCE [LARGE SCALE GENOMIC DNA]</scope>
    <source>
        <strain evidence="18">CL2024</strain>
        <tissue evidence="18">Fresh tender leaves</tissue>
    </source>
</reference>
<feature type="domain" description="Plastocyanin-like" evidence="16">
    <location>
        <begin position="484"/>
        <end position="600"/>
    </location>
</feature>
<keyword evidence="14" id="KW-1133">Transmembrane helix</keyword>
<dbReference type="GO" id="GO:0046274">
    <property type="term" value="P:lignin catabolic process"/>
    <property type="evidence" value="ECO:0007669"/>
    <property type="project" value="UniProtKB-KW"/>
</dbReference>
<evidence type="ECO:0000256" key="5">
    <source>
        <dbReference type="ARBA" id="ARBA00022523"/>
    </source>
</evidence>
<name>A0ABD3KBV1_EUCGL</name>
<keyword evidence="14" id="KW-0812">Transmembrane</keyword>
<keyword evidence="9 13" id="KW-0560">Oxidoreductase</keyword>
<dbReference type="SUPFAM" id="SSF49503">
    <property type="entry name" value="Cupredoxins"/>
    <property type="match status" value="3"/>
</dbReference>
<feature type="domain" description="Plastocyanin-like" evidence="17">
    <location>
        <begin position="83"/>
        <end position="195"/>
    </location>
</feature>
<dbReference type="InterPro" id="IPR034288">
    <property type="entry name" value="CuRO_1_LCC"/>
</dbReference>
<evidence type="ECO:0000259" key="16">
    <source>
        <dbReference type="Pfam" id="PF07731"/>
    </source>
</evidence>
<evidence type="ECO:0000256" key="13">
    <source>
        <dbReference type="RuleBase" id="RU361119"/>
    </source>
</evidence>
<keyword evidence="10 13" id="KW-0186">Copper</keyword>
<keyword evidence="12 13" id="KW-0439">Lignin degradation</keyword>
<evidence type="ECO:0000256" key="12">
    <source>
        <dbReference type="ARBA" id="ARBA00023185"/>
    </source>
</evidence>
<organism evidence="18 19">
    <name type="scientific">Eucalyptus globulus</name>
    <name type="common">Tasmanian blue gum</name>
    <dbReference type="NCBI Taxonomy" id="34317"/>
    <lineage>
        <taxon>Eukaryota</taxon>
        <taxon>Viridiplantae</taxon>
        <taxon>Streptophyta</taxon>
        <taxon>Embryophyta</taxon>
        <taxon>Tracheophyta</taxon>
        <taxon>Spermatophyta</taxon>
        <taxon>Magnoliopsida</taxon>
        <taxon>eudicotyledons</taxon>
        <taxon>Gunneridae</taxon>
        <taxon>Pentapetalae</taxon>
        <taxon>rosids</taxon>
        <taxon>malvids</taxon>
        <taxon>Myrtales</taxon>
        <taxon>Myrtaceae</taxon>
        <taxon>Myrtoideae</taxon>
        <taxon>Eucalypteae</taxon>
        <taxon>Eucalyptus</taxon>
    </lineage>
</organism>
<comment type="subcellular location">
    <subcellularLocation>
        <location evidence="2 13">Secreted</location>
        <location evidence="2 13">Extracellular space</location>
        <location evidence="2 13">Apoplast</location>
    </subcellularLocation>
</comment>
<gene>
    <name evidence="18" type="ORF">ACJRO7_024555</name>
</gene>
<keyword evidence="13" id="KW-0732">Signal</keyword>
<keyword evidence="14" id="KW-0472">Membrane</keyword>
<dbReference type="InterPro" id="IPR017761">
    <property type="entry name" value="Laccase"/>
</dbReference>
<dbReference type="InterPro" id="IPR001117">
    <property type="entry name" value="Cu-oxidase_2nd"/>
</dbReference>
<dbReference type="Pfam" id="PF07731">
    <property type="entry name" value="Cu-oxidase_2"/>
    <property type="match status" value="1"/>
</dbReference>
<keyword evidence="7 13" id="KW-0479">Metal-binding</keyword>
<dbReference type="NCBIfam" id="TIGR03389">
    <property type="entry name" value="laccase"/>
    <property type="match status" value="1"/>
</dbReference>
<dbReference type="GO" id="GO:0048046">
    <property type="term" value="C:apoplast"/>
    <property type="evidence" value="ECO:0007669"/>
    <property type="project" value="UniProtKB-SubCell"/>
</dbReference>
<evidence type="ECO:0000313" key="19">
    <source>
        <dbReference type="Proteomes" id="UP001634007"/>
    </source>
</evidence>
<evidence type="ECO:0000256" key="2">
    <source>
        <dbReference type="ARBA" id="ARBA00004271"/>
    </source>
</evidence>
<dbReference type="InterPro" id="IPR034289">
    <property type="entry name" value="CuRO_3_LCC"/>
</dbReference>
<dbReference type="CDD" id="cd13897">
    <property type="entry name" value="CuRO_3_LCC_plant"/>
    <property type="match status" value="1"/>
</dbReference>
<comment type="function">
    <text evidence="13">Lignin degradation and detoxification of lignin-derived products.</text>
</comment>
<dbReference type="EC" id="1.10.3.2" evidence="4 13"/>
<keyword evidence="11" id="KW-0325">Glycoprotein</keyword>
<keyword evidence="8 13" id="KW-0677">Repeat</keyword>
<comment type="catalytic activity">
    <reaction evidence="1 13">
        <text>4 hydroquinone + O2 = 4 benzosemiquinone + 2 H2O</text>
        <dbReference type="Rhea" id="RHEA:11276"/>
        <dbReference type="ChEBI" id="CHEBI:15377"/>
        <dbReference type="ChEBI" id="CHEBI:15379"/>
        <dbReference type="ChEBI" id="CHEBI:17594"/>
        <dbReference type="ChEBI" id="CHEBI:17977"/>
        <dbReference type="EC" id="1.10.3.2"/>
    </reaction>
</comment>
<dbReference type="PANTHER" id="PTHR11709:SF261">
    <property type="entry name" value="LACCASE"/>
    <property type="match status" value="1"/>
</dbReference>
<evidence type="ECO:0000256" key="1">
    <source>
        <dbReference type="ARBA" id="ARBA00000349"/>
    </source>
</evidence>
<dbReference type="PROSITE" id="PS00079">
    <property type="entry name" value="MULTICOPPER_OXIDASE1"/>
    <property type="match status" value="1"/>
</dbReference>
<dbReference type="Gene3D" id="2.60.40.420">
    <property type="entry name" value="Cupredoxins - blue copper proteins"/>
    <property type="match status" value="3"/>
</dbReference>
<comment type="caution">
    <text evidence="18">The sequence shown here is derived from an EMBL/GenBank/DDBJ whole genome shotgun (WGS) entry which is preliminary data.</text>
</comment>
<dbReference type="InterPro" id="IPR045087">
    <property type="entry name" value="Cu-oxidase_fam"/>
</dbReference>
<keyword evidence="5 13" id="KW-0052">Apoplast</keyword>
<evidence type="ECO:0000256" key="11">
    <source>
        <dbReference type="ARBA" id="ARBA00023180"/>
    </source>
</evidence>
<evidence type="ECO:0000256" key="3">
    <source>
        <dbReference type="ARBA" id="ARBA00010609"/>
    </source>
</evidence>